<dbReference type="AlphaFoldDB" id="A0A8X6T4I5"/>
<sequence>MTVSLDLSSRIVACGLDFTVVLNSSLSIWAGGFPRGKEGQVRLVGVQTSQQEFLHPIPRIYLLELTSFDNLSAPMIPDDLKKSYDISKTRDVLLAMGWTIVNSGELP</sequence>
<dbReference type="EMBL" id="BMAW01001209">
    <property type="protein sequence ID" value="GFS73091.1"/>
    <property type="molecule type" value="Genomic_DNA"/>
</dbReference>
<evidence type="ECO:0000313" key="2">
    <source>
        <dbReference type="Proteomes" id="UP000887013"/>
    </source>
</evidence>
<name>A0A8X6T4I5_NEPPI</name>
<reference evidence="1" key="1">
    <citation type="submission" date="2020-08" db="EMBL/GenBank/DDBJ databases">
        <title>Multicomponent nature underlies the extraordinary mechanical properties of spider dragline silk.</title>
        <authorList>
            <person name="Kono N."/>
            <person name="Nakamura H."/>
            <person name="Mori M."/>
            <person name="Yoshida Y."/>
            <person name="Ohtoshi R."/>
            <person name="Malay A.D."/>
            <person name="Moran D.A.P."/>
            <person name="Tomita M."/>
            <person name="Numata K."/>
            <person name="Arakawa K."/>
        </authorList>
    </citation>
    <scope>NUCLEOTIDE SEQUENCE</scope>
</reference>
<dbReference type="Proteomes" id="UP000887013">
    <property type="component" value="Unassembled WGS sequence"/>
</dbReference>
<accession>A0A8X6T4I5</accession>
<organism evidence="1 2">
    <name type="scientific">Nephila pilipes</name>
    <name type="common">Giant wood spider</name>
    <name type="synonym">Nephila maculata</name>
    <dbReference type="NCBI Taxonomy" id="299642"/>
    <lineage>
        <taxon>Eukaryota</taxon>
        <taxon>Metazoa</taxon>
        <taxon>Ecdysozoa</taxon>
        <taxon>Arthropoda</taxon>
        <taxon>Chelicerata</taxon>
        <taxon>Arachnida</taxon>
        <taxon>Araneae</taxon>
        <taxon>Araneomorphae</taxon>
        <taxon>Entelegynae</taxon>
        <taxon>Araneoidea</taxon>
        <taxon>Nephilidae</taxon>
        <taxon>Nephila</taxon>
    </lineage>
</organism>
<keyword evidence="2" id="KW-1185">Reference proteome</keyword>
<proteinExistence type="predicted"/>
<dbReference type="OrthoDB" id="6436576at2759"/>
<gene>
    <name evidence="1" type="ORF">NPIL_48081</name>
</gene>
<protein>
    <submittedName>
        <fullName evidence="1">Uncharacterized protein</fullName>
    </submittedName>
</protein>
<evidence type="ECO:0000313" key="1">
    <source>
        <dbReference type="EMBL" id="GFS73091.1"/>
    </source>
</evidence>
<comment type="caution">
    <text evidence="1">The sequence shown here is derived from an EMBL/GenBank/DDBJ whole genome shotgun (WGS) entry which is preliminary data.</text>
</comment>